<dbReference type="Pfam" id="PF01593">
    <property type="entry name" value="Amino_oxidase"/>
    <property type="match status" value="1"/>
</dbReference>
<evidence type="ECO:0000256" key="7">
    <source>
        <dbReference type="ARBA" id="ARBA00022630"/>
    </source>
</evidence>
<evidence type="ECO:0000256" key="8">
    <source>
        <dbReference type="ARBA" id="ARBA00022827"/>
    </source>
</evidence>
<dbReference type="NCBIfam" id="TIGR00562">
    <property type="entry name" value="proto_IX_ox"/>
    <property type="match status" value="1"/>
</dbReference>
<evidence type="ECO:0000259" key="12">
    <source>
        <dbReference type="Pfam" id="PF01593"/>
    </source>
</evidence>
<comment type="subcellular location">
    <subcellularLocation>
        <location evidence="11">Cytoplasm</location>
    </subcellularLocation>
</comment>
<dbReference type="PANTHER" id="PTHR42923:SF3">
    <property type="entry name" value="PROTOPORPHYRINOGEN OXIDASE"/>
    <property type="match status" value="1"/>
</dbReference>
<comment type="pathway">
    <text evidence="3 11">Porphyrin-containing compound metabolism; protoheme biosynthesis.</text>
</comment>
<reference evidence="13 14" key="1">
    <citation type="submission" date="2016-10" db="EMBL/GenBank/DDBJ databases">
        <authorList>
            <person name="Varghese N."/>
            <person name="Submissions S."/>
        </authorList>
    </citation>
    <scope>NUCLEOTIDE SEQUENCE [LARGE SCALE GENOMIC DNA]</scope>
    <source>
        <strain evidence="13 14">DSM 20748</strain>
    </source>
</reference>
<feature type="domain" description="Amine oxidase" evidence="12">
    <location>
        <begin position="12"/>
        <end position="458"/>
    </location>
</feature>
<evidence type="ECO:0000256" key="5">
    <source>
        <dbReference type="ARBA" id="ARBA00012402"/>
    </source>
</evidence>
<dbReference type="Gene3D" id="3.50.50.60">
    <property type="entry name" value="FAD/NAD(P)-binding domain"/>
    <property type="match status" value="1"/>
</dbReference>
<name>A0A1H3BYI8_9BACI</name>
<dbReference type="SUPFAM" id="SSF51905">
    <property type="entry name" value="FAD/NAD(P)-binding domain"/>
    <property type="match status" value="1"/>
</dbReference>
<gene>
    <name evidence="13" type="ORF">SAMN04488081_0601</name>
</gene>
<dbReference type="InterPro" id="IPR002937">
    <property type="entry name" value="Amino_oxidase"/>
</dbReference>
<keyword evidence="10 11" id="KW-0350">Heme biosynthesis</keyword>
<keyword evidence="8 11" id="KW-0274">FAD</keyword>
<evidence type="ECO:0000313" key="13">
    <source>
        <dbReference type="EMBL" id="SDX46434.1"/>
    </source>
</evidence>
<evidence type="ECO:0000256" key="10">
    <source>
        <dbReference type="ARBA" id="ARBA00023133"/>
    </source>
</evidence>
<dbReference type="EMBL" id="FNOS01000001">
    <property type="protein sequence ID" value="SDX46434.1"/>
    <property type="molecule type" value="Genomic_DNA"/>
</dbReference>
<evidence type="ECO:0000256" key="9">
    <source>
        <dbReference type="ARBA" id="ARBA00023002"/>
    </source>
</evidence>
<protein>
    <recommendedName>
        <fullName evidence="6 11">Coproporphyrinogen III oxidase</fullName>
        <ecNumber evidence="5 11">1.3.3.15</ecNumber>
    </recommendedName>
</protein>
<organism evidence="13 14">
    <name type="scientific">Salimicrobium album</name>
    <dbReference type="NCBI Taxonomy" id="50717"/>
    <lineage>
        <taxon>Bacteria</taxon>
        <taxon>Bacillati</taxon>
        <taxon>Bacillota</taxon>
        <taxon>Bacilli</taxon>
        <taxon>Bacillales</taxon>
        <taxon>Bacillaceae</taxon>
        <taxon>Salimicrobium</taxon>
    </lineage>
</organism>
<comment type="cofactor">
    <cofactor evidence="2 11">
        <name>FAD</name>
        <dbReference type="ChEBI" id="CHEBI:57692"/>
    </cofactor>
</comment>
<evidence type="ECO:0000256" key="4">
    <source>
        <dbReference type="ARBA" id="ARBA00008310"/>
    </source>
</evidence>
<keyword evidence="11" id="KW-0963">Cytoplasm</keyword>
<evidence type="ECO:0000256" key="6">
    <source>
        <dbReference type="ARBA" id="ARBA00019046"/>
    </source>
</evidence>
<dbReference type="Gene3D" id="3.90.660.20">
    <property type="entry name" value="Protoporphyrinogen oxidase, mitochondrial, domain 2"/>
    <property type="match status" value="1"/>
</dbReference>
<dbReference type="SUPFAM" id="SSF54373">
    <property type="entry name" value="FAD-linked reductases, C-terminal domain"/>
    <property type="match status" value="1"/>
</dbReference>
<dbReference type="InterPro" id="IPR036188">
    <property type="entry name" value="FAD/NAD-bd_sf"/>
</dbReference>
<comment type="similarity">
    <text evidence="4 11">Belongs to the protoporphyrinogen/coproporphyrinogen oxidase family. Coproporphyrinogen III oxidase subfamily.</text>
</comment>
<dbReference type="RefSeq" id="WP_093105480.1">
    <property type="nucleotide sequence ID" value="NZ_FNOS01000001.1"/>
</dbReference>
<sequence length="461" mass="50823">MSRKTVVIGGGITGLSAAYYLQKAGVDTELVEKTERLGGKVRTFHKDGFTIERGPDSFLARKTSMLELAEEIGMGQEVVKNSTGNAYILAKGRLNRMPQGSHMGIPTRKRPLLKSTLFSGRGKVRALLEPGKRVKETTGDEALGLFLRRRLGNEVVENAVEPLLSGIYAGDIDRLSMDATFPQFREITEEYGSLVKGLKDTGTAPPVRKKKNREKPSAFRSFAGGLSGFIDALQDALKPGSVQLSKGVDHIEKKEHGYHILMSDGEVKQADDIILAVPAPAAAKMLAHYDWTEPLKQMKATSVANVAMAFDKSAIKQDIDGTGFVVSRTTDDYRITACTWTHKKWAHAAPEGKALLRCYIGKPGDEEVVDKTDEEIRDIVMKDLKKIMDITDQPDFFVVTRWHNAMPQYSVGHKERLNQVTNHMKRDLPGVQLAGAHYYGIGLPDCIDQGKEAAGRIIESE</sequence>
<dbReference type="EC" id="1.3.3.15" evidence="5 11"/>
<evidence type="ECO:0000256" key="11">
    <source>
        <dbReference type="RuleBase" id="RU364052"/>
    </source>
</evidence>
<keyword evidence="7 11" id="KW-0285">Flavoprotein</keyword>
<dbReference type="InterPro" id="IPR004572">
    <property type="entry name" value="Protoporphyrinogen_oxidase"/>
</dbReference>
<dbReference type="NCBIfam" id="NF008845">
    <property type="entry name" value="PRK11883.1-5"/>
    <property type="match status" value="1"/>
</dbReference>
<dbReference type="Proteomes" id="UP000198647">
    <property type="component" value="Unassembled WGS sequence"/>
</dbReference>
<keyword evidence="14" id="KW-1185">Reference proteome</keyword>
<evidence type="ECO:0000313" key="14">
    <source>
        <dbReference type="Proteomes" id="UP000198647"/>
    </source>
</evidence>
<evidence type="ECO:0000256" key="1">
    <source>
        <dbReference type="ARBA" id="ARBA00001755"/>
    </source>
</evidence>
<dbReference type="InterPro" id="IPR050464">
    <property type="entry name" value="Zeta_carotene_desat/Oxidored"/>
</dbReference>
<comment type="caution">
    <text evidence="13">The sequence shown here is derived from an EMBL/GenBank/DDBJ whole genome shotgun (WGS) entry which is preliminary data.</text>
</comment>
<evidence type="ECO:0000256" key="3">
    <source>
        <dbReference type="ARBA" id="ARBA00004744"/>
    </source>
</evidence>
<keyword evidence="9 11" id="KW-0560">Oxidoreductase</keyword>
<accession>A0A1H3BYI8</accession>
<comment type="catalytic activity">
    <reaction evidence="1">
        <text>coproporphyrinogen III + 3 O2 = coproporphyrin III + 3 H2O2</text>
        <dbReference type="Rhea" id="RHEA:43436"/>
        <dbReference type="ChEBI" id="CHEBI:15379"/>
        <dbReference type="ChEBI" id="CHEBI:16240"/>
        <dbReference type="ChEBI" id="CHEBI:57309"/>
        <dbReference type="ChEBI" id="CHEBI:131725"/>
        <dbReference type="EC" id="1.3.3.15"/>
    </reaction>
    <physiologicalReaction direction="left-to-right" evidence="1">
        <dbReference type="Rhea" id="RHEA:43437"/>
    </physiologicalReaction>
</comment>
<evidence type="ECO:0000256" key="2">
    <source>
        <dbReference type="ARBA" id="ARBA00001974"/>
    </source>
</evidence>
<dbReference type="PANTHER" id="PTHR42923">
    <property type="entry name" value="PROTOPORPHYRINOGEN OXIDASE"/>
    <property type="match status" value="1"/>
</dbReference>
<proteinExistence type="inferred from homology"/>
<comment type="function">
    <text evidence="11">Involved in coproporphyrin-dependent heme b biosynthesis. Catalyzes the oxidation of coproporphyrinogen III to coproporphyrin III.</text>
</comment>
<dbReference type="Gene3D" id="1.10.3110.10">
    <property type="entry name" value="protoporphyrinogen ix oxidase, domain 3"/>
    <property type="match status" value="1"/>
</dbReference>